<dbReference type="EMBL" id="KZ288191">
    <property type="protein sequence ID" value="PBC34445.1"/>
    <property type="molecule type" value="Genomic_DNA"/>
</dbReference>
<keyword evidence="5 10" id="KW-0175">Coiled coil</keyword>
<keyword evidence="3" id="KW-0963">Cytoplasm</keyword>
<dbReference type="InterPro" id="IPR040468">
    <property type="entry name" value="TRAF3IP1_N"/>
</dbReference>
<proteinExistence type="inferred from homology"/>
<dbReference type="GO" id="GO:0036064">
    <property type="term" value="C:ciliary basal body"/>
    <property type="evidence" value="ECO:0007669"/>
    <property type="project" value="TreeGrafter"/>
</dbReference>
<evidence type="ECO:0000256" key="11">
    <source>
        <dbReference type="SAM" id="MobiDB-lite"/>
    </source>
</evidence>
<evidence type="ECO:0000259" key="12">
    <source>
        <dbReference type="Pfam" id="PF10243"/>
    </source>
</evidence>
<dbReference type="InterPro" id="IPR042576">
    <property type="entry name" value="TRAF3IP1_N_sf"/>
</dbReference>
<dbReference type="Pfam" id="PF17749">
    <property type="entry name" value="MIP-T3_C"/>
    <property type="match status" value="1"/>
</dbReference>
<evidence type="ECO:0000256" key="6">
    <source>
        <dbReference type="ARBA" id="ARBA00023212"/>
    </source>
</evidence>
<feature type="region of interest" description="Disordered" evidence="11">
    <location>
        <begin position="295"/>
        <end position="329"/>
    </location>
</feature>
<keyword evidence="7" id="KW-0966">Cell projection</keyword>
<evidence type="ECO:0000256" key="9">
    <source>
        <dbReference type="ARBA" id="ARBA00070492"/>
    </source>
</evidence>
<dbReference type="GO" id="GO:0042073">
    <property type="term" value="P:intraciliary transport"/>
    <property type="evidence" value="ECO:0007669"/>
    <property type="project" value="TreeGrafter"/>
</dbReference>
<accession>A0A2A3ERQ4</accession>
<evidence type="ECO:0000256" key="3">
    <source>
        <dbReference type="ARBA" id="ARBA00022490"/>
    </source>
</evidence>
<keyword evidence="15" id="KW-1185">Reference proteome</keyword>
<evidence type="ECO:0000313" key="15">
    <source>
        <dbReference type="Proteomes" id="UP000242457"/>
    </source>
</evidence>
<dbReference type="PANTHER" id="PTHR31363:SF0">
    <property type="entry name" value="TRAF3-INTERACTING PROTEIN 1"/>
    <property type="match status" value="1"/>
</dbReference>
<evidence type="ECO:0000313" key="14">
    <source>
        <dbReference type="EMBL" id="PBC34445.1"/>
    </source>
</evidence>
<comment type="subcellular location">
    <subcellularLocation>
        <location evidence="2">Cytoplasm</location>
        <location evidence="2">Cytoskeleton</location>
        <location evidence="2">Cilium axoneme</location>
    </subcellularLocation>
    <subcellularLocation>
        <location evidence="1">Cytoplasm</location>
        <location evidence="1">Cytoskeleton</location>
        <location evidence="1">Cilium basal body</location>
    </subcellularLocation>
</comment>
<dbReference type="AlphaFoldDB" id="A0A2A3ERQ4"/>
<evidence type="ECO:0000256" key="4">
    <source>
        <dbReference type="ARBA" id="ARBA00022794"/>
    </source>
</evidence>
<keyword evidence="6" id="KW-0206">Cytoskeleton</keyword>
<feature type="compositionally biased region" description="Basic and acidic residues" evidence="11">
    <location>
        <begin position="151"/>
        <end position="182"/>
    </location>
</feature>
<name>A0A2A3ERQ4_APICC</name>
<organism evidence="14 15">
    <name type="scientific">Apis cerana cerana</name>
    <name type="common">Oriental honeybee</name>
    <dbReference type="NCBI Taxonomy" id="94128"/>
    <lineage>
        <taxon>Eukaryota</taxon>
        <taxon>Metazoa</taxon>
        <taxon>Ecdysozoa</taxon>
        <taxon>Arthropoda</taxon>
        <taxon>Hexapoda</taxon>
        <taxon>Insecta</taxon>
        <taxon>Pterygota</taxon>
        <taxon>Neoptera</taxon>
        <taxon>Endopterygota</taxon>
        <taxon>Hymenoptera</taxon>
        <taxon>Apocrita</taxon>
        <taxon>Aculeata</taxon>
        <taxon>Apoidea</taxon>
        <taxon>Anthophila</taxon>
        <taxon>Apidae</taxon>
        <taxon>Apis</taxon>
    </lineage>
</organism>
<dbReference type="STRING" id="94128.A0A2A3ERQ4"/>
<feature type="compositionally biased region" description="Basic and acidic residues" evidence="11">
    <location>
        <begin position="219"/>
        <end position="231"/>
    </location>
</feature>
<evidence type="ECO:0000259" key="13">
    <source>
        <dbReference type="Pfam" id="PF17749"/>
    </source>
</evidence>
<evidence type="ECO:0000256" key="8">
    <source>
        <dbReference type="ARBA" id="ARBA00043971"/>
    </source>
</evidence>
<feature type="region of interest" description="Disordered" evidence="11">
    <location>
        <begin position="219"/>
        <end position="239"/>
    </location>
</feature>
<feature type="coiled-coil region" evidence="10">
    <location>
        <begin position="435"/>
        <end position="501"/>
    </location>
</feature>
<sequence>MVDDIKPETIKKTQDLLGKYFRKPPLTEKLLRKPPFRFLHDIISAIINETGFLNGLYSEEELNSENIKNKEAKLAYLTKLIDVVKLITGINLTVRASKIISGQEPTKTNELLQAIGKALDKKISSVEAIEQYKKNFGKSKSSSKNKSSITRNEKRSSSKETLQKKTTSTKEKSTEQKKKLMQEKISPSGHKKRSLSAKSKQNISSTCLSEITPLQLDKKIDEKQKESENKSKQTIHAENNELQNQIVNISNSELKSTSIVKNNKIDEDTNKLQNTDNEISIQNIKKSDQSQIQRIQSENKDVSISQSTSRPRTFLRPSSSRPISARPAAPKIRGKTELIVNEEILTPMGSINVIVENSDFKEDDDAEDMVVMETKGNGSDSLENSTNFKVNDQLTQEHGHLVAQILETQKELVNNDSVDVMPKKTNIAWDISSKRDIITKEIDKLRNTIQTLTRATNPLGKLLDYFQEDVEIMQKELLEWKNQYQQVNEQLKIEKMKTQELIEPMKETLKEIDHNMKIQLNKICQAKSQVIKNDQRIQTLLNGHI</sequence>
<feature type="domain" description="TRAF3-interacting protein 1 C-terminal" evidence="13">
    <location>
        <begin position="396"/>
        <end position="541"/>
    </location>
</feature>
<dbReference type="GO" id="GO:0048731">
    <property type="term" value="P:system development"/>
    <property type="evidence" value="ECO:0007669"/>
    <property type="project" value="UniProtKB-ARBA"/>
</dbReference>
<dbReference type="InterPro" id="IPR041476">
    <property type="entry name" value="TRAF3IP1_C"/>
</dbReference>
<dbReference type="GO" id="GO:0070507">
    <property type="term" value="P:regulation of microtubule cytoskeleton organization"/>
    <property type="evidence" value="ECO:0007669"/>
    <property type="project" value="TreeGrafter"/>
</dbReference>
<keyword evidence="4" id="KW-0970">Cilium biogenesis/degradation</keyword>
<evidence type="ECO:0000256" key="1">
    <source>
        <dbReference type="ARBA" id="ARBA00004120"/>
    </source>
</evidence>
<feature type="compositionally biased region" description="Low complexity" evidence="11">
    <location>
        <begin position="316"/>
        <end position="329"/>
    </location>
</feature>
<feature type="compositionally biased region" description="Polar residues" evidence="11">
    <location>
        <begin position="295"/>
        <end position="311"/>
    </location>
</feature>
<evidence type="ECO:0000256" key="10">
    <source>
        <dbReference type="SAM" id="Coils"/>
    </source>
</evidence>
<dbReference type="Pfam" id="PF10243">
    <property type="entry name" value="MIP-T3"/>
    <property type="match status" value="1"/>
</dbReference>
<evidence type="ECO:0000256" key="5">
    <source>
        <dbReference type="ARBA" id="ARBA00023054"/>
    </source>
</evidence>
<dbReference type="GO" id="GO:0008017">
    <property type="term" value="F:microtubule binding"/>
    <property type="evidence" value="ECO:0007669"/>
    <property type="project" value="InterPro"/>
</dbReference>
<dbReference type="FunFam" id="1.10.418.50:FF:000001">
    <property type="entry name" value="TRAF3-interacting protein 1 isoform X1"/>
    <property type="match status" value="1"/>
</dbReference>
<dbReference type="GO" id="GO:0048513">
    <property type="term" value="P:animal organ development"/>
    <property type="evidence" value="ECO:0007669"/>
    <property type="project" value="UniProtKB-ARBA"/>
</dbReference>
<dbReference type="OrthoDB" id="10258914at2759"/>
<dbReference type="GO" id="GO:0030992">
    <property type="term" value="C:intraciliary transport particle B"/>
    <property type="evidence" value="ECO:0007669"/>
    <property type="project" value="TreeGrafter"/>
</dbReference>
<feature type="region of interest" description="Disordered" evidence="11">
    <location>
        <begin position="136"/>
        <end position="206"/>
    </location>
</feature>
<gene>
    <name evidence="14" type="ORF">APICC_02609</name>
</gene>
<evidence type="ECO:0000256" key="2">
    <source>
        <dbReference type="ARBA" id="ARBA00004430"/>
    </source>
</evidence>
<dbReference type="GO" id="GO:0060271">
    <property type="term" value="P:cilium assembly"/>
    <property type="evidence" value="ECO:0007669"/>
    <property type="project" value="TreeGrafter"/>
</dbReference>
<comment type="similarity">
    <text evidence="8">Belongs to the TRAF3IP1 family.</text>
</comment>
<evidence type="ECO:0000256" key="7">
    <source>
        <dbReference type="ARBA" id="ARBA00023273"/>
    </source>
</evidence>
<dbReference type="Proteomes" id="UP000242457">
    <property type="component" value="Unassembled WGS sequence"/>
</dbReference>
<dbReference type="GO" id="GO:0005930">
    <property type="term" value="C:axoneme"/>
    <property type="evidence" value="ECO:0007669"/>
    <property type="project" value="UniProtKB-SubCell"/>
</dbReference>
<dbReference type="InterPro" id="IPR018799">
    <property type="entry name" value="TRAF3IP1"/>
</dbReference>
<reference evidence="14 15" key="1">
    <citation type="submission" date="2014-07" db="EMBL/GenBank/DDBJ databases">
        <title>Genomic and transcriptomic analysis on Apis cerana provide comprehensive insights into honey bee biology.</title>
        <authorList>
            <person name="Diao Q."/>
            <person name="Sun L."/>
            <person name="Zheng H."/>
            <person name="Zheng H."/>
            <person name="Xu S."/>
            <person name="Wang S."/>
            <person name="Zeng Z."/>
            <person name="Hu F."/>
            <person name="Su S."/>
            <person name="Wu J."/>
        </authorList>
    </citation>
    <scope>NUCLEOTIDE SEQUENCE [LARGE SCALE GENOMIC DNA]</scope>
    <source>
        <tissue evidence="14">Pupae without intestine</tissue>
    </source>
</reference>
<protein>
    <recommendedName>
        <fullName evidence="9">TRAF3-interacting protein 1</fullName>
    </recommendedName>
</protein>
<dbReference type="Gene3D" id="1.10.418.50">
    <property type="entry name" value="Microtubule-binding protein MIP-T3"/>
    <property type="match status" value="1"/>
</dbReference>
<dbReference type="PANTHER" id="PTHR31363">
    <property type="entry name" value="TRAF3-INTERACTING PROTEIN 1"/>
    <property type="match status" value="1"/>
</dbReference>
<feature type="domain" description="TRAF3-interacting protein 1 N-terminal" evidence="12">
    <location>
        <begin position="10"/>
        <end position="118"/>
    </location>
</feature>
<feature type="compositionally biased region" description="Polar residues" evidence="11">
    <location>
        <begin position="196"/>
        <end position="206"/>
    </location>
</feature>